<comment type="catalytic activity">
    <reaction evidence="10 11">
        <text>D-alanyl-D-alanine + UDP-N-acetyl-alpha-D-muramoyl-L-alanyl-gamma-D-glutamyl-meso-2,6-diaminopimelate + ATP = UDP-N-acetyl-alpha-D-muramoyl-L-alanyl-gamma-D-glutamyl-meso-2,6-diaminopimeloyl-D-alanyl-D-alanine + ADP + phosphate + H(+)</text>
        <dbReference type="Rhea" id="RHEA:28374"/>
        <dbReference type="ChEBI" id="CHEBI:15378"/>
        <dbReference type="ChEBI" id="CHEBI:30616"/>
        <dbReference type="ChEBI" id="CHEBI:43474"/>
        <dbReference type="ChEBI" id="CHEBI:57822"/>
        <dbReference type="ChEBI" id="CHEBI:61386"/>
        <dbReference type="ChEBI" id="CHEBI:83905"/>
        <dbReference type="ChEBI" id="CHEBI:456216"/>
        <dbReference type="EC" id="6.3.2.10"/>
    </reaction>
</comment>
<feature type="binding site" evidence="10">
    <location>
        <begin position="114"/>
        <end position="120"/>
    </location>
    <ligand>
        <name>ATP</name>
        <dbReference type="ChEBI" id="CHEBI:30616"/>
    </ligand>
</feature>
<dbReference type="InterPro" id="IPR013221">
    <property type="entry name" value="Mur_ligase_cen"/>
</dbReference>
<evidence type="ECO:0000313" key="14">
    <source>
        <dbReference type="EMBL" id="ATB42356.1"/>
    </source>
</evidence>
<dbReference type="UniPathway" id="UPA00219"/>
<dbReference type="HAMAP" id="MF_02019">
    <property type="entry name" value="MurF"/>
    <property type="match status" value="1"/>
</dbReference>
<dbReference type="Proteomes" id="UP000217257">
    <property type="component" value="Chromosome"/>
</dbReference>
<dbReference type="GO" id="GO:0005524">
    <property type="term" value="F:ATP binding"/>
    <property type="evidence" value="ECO:0007669"/>
    <property type="project" value="UniProtKB-UniRule"/>
</dbReference>
<keyword evidence="1 10" id="KW-0963">Cytoplasm</keyword>
<dbReference type="AlphaFoldDB" id="A0A250JGT6"/>
<dbReference type="GO" id="GO:0008766">
    <property type="term" value="F:UDP-N-acetylmuramoylalanyl-D-glutamyl-2,6-diaminopimelate-D-alanyl-D-alanine ligase activity"/>
    <property type="evidence" value="ECO:0007669"/>
    <property type="project" value="RHEA"/>
</dbReference>
<organism evidence="14 15">
    <name type="scientific">Cystobacter fuscus</name>
    <dbReference type="NCBI Taxonomy" id="43"/>
    <lineage>
        <taxon>Bacteria</taxon>
        <taxon>Pseudomonadati</taxon>
        <taxon>Myxococcota</taxon>
        <taxon>Myxococcia</taxon>
        <taxon>Myxococcales</taxon>
        <taxon>Cystobacterineae</taxon>
        <taxon>Archangiaceae</taxon>
        <taxon>Cystobacter</taxon>
    </lineage>
</organism>
<evidence type="ECO:0000256" key="6">
    <source>
        <dbReference type="ARBA" id="ARBA00022960"/>
    </source>
</evidence>
<dbReference type="GO" id="GO:0051301">
    <property type="term" value="P:cell division"/>
    <property type="evidence" value="ECO:0007669"/>
    <property type="project" value="UniProtKB-KW"/>
</dbReference>
<dbReference type="GO" id="GO:0005737">
    <property type="term" value="C:cytoplasm"/>
    <property type="evidence" value="ECO:0007669"/>
    <property type="project" value="UniProtKB-SubCell"/>
</dbReference>
<dbReference type="Gene3D" id="3.40.1390.10">
    <property type="entry name" value="MurE/MurF, N-terminal domain"/>
    <property type="match status" value="1"/>
</dbReference>
<dbReference type="Pfam" id="PF02875">
    <property type="entry name" value="Mur_ligase_C"/>
    <property type="match status" value="1"/>
</dbReference>
<evidence type="ECO:0000256" key="8">
    <source>
        <dbReference type="ARBA" id="ARBA00023306"/>
    </source>
</evidence>
<dbReference type="KEGG" id="cfus:CYFUS_007834"/>
<evidence type="ECO:0000259" key="12">
    <source>
        <dbReference type="Pfam" id="PF02875"/>
    </source>
</evidence>
<evidence type="ECO:0000256" key="2">
    <source>
        <dbReference type="ARBA" id="ARBA00022598"/>
    </source>
</evidence>
<keyword evidence="9 10" id="KW-0961">Cell wall biogenesis/degradation</keyword>
<dbReference type="RefSeq" id="WP_095989919.1">
    <property type="nucleotide sequence ID" value="NZ_CP022098.1"/>
</dbReference>
<evidence type="ECO:0000256" key="7">
    <source>
        <dbReference type="ARBA" id="ARBA00022984"/>
    </source>
</evidence>
<evidence type="ECO:0000313" key="15">
    <source>
        <dbReference type="Proteomes" id="UP000217257"/>
    </source>
</evidence>
<keyword evidence="8 10" id="KW-0131">Cell cycle</keyword>
<keyword evidence="2 10" id="KW-0436">Ligase</keyword>
<keyword evidence="5 10" id="KW-0067">ATP-binding</keyword>
<name>A0A250JGT6_9BACT</name>
<evidence type="ECO:0000256" key="11">
    <source>
        <dbReference type="RuleBase" id="RU004136"/>
    </source>
</evidence>
<dbReference type="Pfam" id="PF08245">
    <property type="entry name" value="Mur_ligase_M"/>
    <property type="match status" value="1"/>
</dbReference>
<dbReference type="EMBL" id="CP022098">
    <property type="protein sequence ID" value="ATB42356.1"/>
    <property type="molecule type" value="Genomic_DNA"/>
</dbReference>
<dbReference type="NCBIfam" id="TIGR01143">
    <property type="entry name" value="murF"/>
    <property type="match status" value="1"/>
</dbReference>
<dbReference type="Gene3D" id="3.90.190.20">
    <property type="entry name" value="Mur ligase, C-terminal domain"/>
    <property type="match status" value="1"/>
</dbReference>
<keyword evidence="6 10" id="KW-0133">Cell shape</keyword>
<dbReference type="InterPro" id="IPR005863">
    <property type="entry name" value="UDP-N-AcMur_synth"/>
</dbReference>
<keyword evidence="3 10" id="KW-0132">Cell division</keyword>
<dbReference type="GO" id="GO:0009252">
    <property type="term" value="P:peptidoglycan biosynthetic process"/>
    <property type="evidence" value="ECO:0007669"/>
    <property type="project" value="UniProtKB-UniRule"/>
</dbReference>
<evidence type="ECO:0000259" key="13">
    <source>
        <dbReference type="Pfam" id="PF08245"/>
    </source>
</evidence>
<dbReference type="InterPro" id="IPR035911">
    <property type="entry name" value="MurE/MurF_N"/>
</dbReference>
<dbReference type="SUPFAM" id="SSF63418">
    <property type="entry name" value="MurE/MurF N-terminal domain"/>
    <property type="match status" value="1"/>
</dbReference>
<evidence type="ECO:0000256" key="5">
    <source>
        <dbReference type="ARBA" id="ARBA00022840"/>
    </source>
</evidence>
<dbReference type="SUPFAM" id="SSF53623">
    <property type="entry name" value="MurD-like peptide ligases, catalytic domain"/>
    <property type="match status" value="1"/>
</dbReference>
<evidence type="ECO:0000256" key="9">
    <source>
        <dbReference type="ARBA" id="ARBA00023316"/>
    </source>
</evidence>
<dbReference type="EC" id="6.3.2.10" evidence="10 11"/>
<dbReference type="InterPro" id="IPR036615">
    <property type="entry name" value="Mur_ligase_C_dom_sf"/>
</dbReference>
<proteinExistence type="inferred from homology"/>
<comment type="pathway">
    <text evidence="10 11">Cell wall biogenesis; peptidoglycan biosynthesis.</text>
</comment>
<dbReference type="InterPro" id="IPR051046">
    <property type="entry name" value="MurCDEF_CellWall_CoF430Synth"/>
</dbReference>
<dbReference type="GO" id="GO:0071555">
    <property type="term" value="P:cell wall organization"/>
    <property type="evidence" value="ECO:0007669"/>
    <property type="project" value="UniProtKB-KW"/>
</dbReference>
<evidence type="ECO:0000256" key="4">
    <source>
        <dbReference type="ARBA" id="ARBA00022741"/>
    </source>
</evidence>
<accession>A0A250JGT6</accession>
<evidence type="ECO:0000256" key="3">
    <source>
        <dbReference type="ARBA" id="ARBA00022618"/>
    </source>
</evidence>
<sequence length="465" mass="48732">MAVRFSDEQVVRVAQATRRGGPAADFQAVCTDTRALTPGCLFVALQGERFDAHDFLAQAAQAGAAGAVVKRGRTLPALPEGFVLYEVEDTLAALGALGRAHRERFRIPVGAVGGSNGKTTTKEMVGAILSTRGPALKTEGNLNNEIGVPLTLLRLTSEHVAAVVELGMNQPGEMTRLTRVARPDAALITVVQPEHLEGLGSLEGVAEAEGEMFRELPPGAIAVVNLDDALIPAQAARGQARQLTFGRHADAQVRLVAVESRGREGLTLTVRHLGRDWPVRLGFVGEHNALNATGAFALAVALGYSPEECVKGLEAARPYARRLNVVDAPHGITVVDDCYNANPASMAAALDTLRSLVSPGGRAVAVLGDMLELGPGEGEEHTRLGALAGGKAELVAFFGPRSRQGLEAAGMGERAAHFTEVEPLLAWLQPRLKSGDVVLVKASRGMRLERVVAGLTGASVTAGGH</sequence>
<dbReference type="SUPFAM" id="SSF53244">
    <property type="entry name" value="MurD-like peptide ligases, peptide-binding domain"/>
    <property type="match status" value="1"/>
</dbReference>
<evidence type="ECO:0000256" key="1">
    <source>
        <dbReference type="ARBA" id="ARBA00022490"/>
    </source>
</evidence>
<dbReference type="GO" id="GO:0008360">
    <property type="term" value="P:regulation of cell shape"/>
    <property type="evidence" value="ECO:0007669"/>
    <property type="project" value="UniProtKB-KW"/>
</dbReference>
<feature type="domain" description="Mur ligase C-terminal" evidence="12">
    <location>
        <begin position="321"/>
        <end position="444"/>
    </location>
</feature>
<dbReference type="PANTHER" id="PTHR43024:SF1">
    <property type="entry name" value="UDP-N-ACETYLMURAMOYL-TRIPEPTIDE--D-ALANYL-D-ALANINE LIGASE"/>
    <property type="match status" value="1"/>
</dbReference>
<dbReference type="InterPro" id="IPR036565">
    <property type="entry name" value="Mur-like_cat_sf"/>
</dbReference>
<comment type="function">
    <text evidence="10 11">Involved in cell wall formation. Catalyzes the final step in the synthesis of UDP-N-acetylmuramoyl-pentapeptide, the precursor of murein.</text>
</comment>
<dbReference type="Gene3D" id="3.40.1190.10">
    <property type="entry name" value="Mur-like, catalytic domain"/>
    <property type="match status" value="1"/>
</dbReference>
<dbReference type="GO" id="GO:0047480">
    <property type="term" value="F:UDP-N-acetylmuramoyl-tripeptide-D-alanyl-D-alanine ligase activity"/>
    <property type="evidence" value="ECO:0007669"/>
    <property type="project" value="UniProtKB-UniRule"/>
</dbReference>
<protein>
    <recommendedName>
        <fullName evidence="10 11">UDP-N-acetylmuramoyl-tripeptide--D-alanyl-D-alanine ligase</fullName>
        <ecNumber evidence="10 11">6.3.2.10</ecNumber>
    </recommendedName>
    <alternativeName>
        <fullName evidence="10">D-alanyl-D-alanine-adding enzyme</fullName>
    </alternativeName>
</protein>
<keyword evidence="4 10" id="KW-0547">Nucleotide-binding</keyword>
<dbReference type="InterPro" id="IPR004101">
    <property type="entry name" value="Mur_ligase_C"/>
</dbReference>
<keyword evidence="7 10" id="KW-0573">Peptidoglycan synthesis</keyword>
<dbReference type="PANTHER" id="PTHR43024">
    <property type="entry name" value="UDP-N-ACETYLMURAMOYL-TRIPEPTIDE--D-ALANYL-D-ALANINE LIGASE"/>
    <property type="match status" value="1"/>
</dbReference>
<evidence type="ECO:0000256" key="10">
    <source>
        <dbReference type="HAMAP-Rule" id="MF_02019"/>
    </source>
</evidence>
<gene>
    <name evidence="10" type="primary">murF</name>
    <name evidence="14" type="ORF">CYFUS_007834</name>
</gene>
<reference evidence="14 15" key="1">
    <citation type="submission" date="2017-06" db="EMBL/GenBank/DDBJ databases">
        <title>Sequencing and comparative analysis of myxobacterial genomes.</title>
        <authorList>
            <person name="Rupp O."/>
            <person name="Goesmann A."/>
            <person name="Sogaard-Andersen L."/>
        </authorList>
    </citation>
    <scope>NUCLEOTIDE SEQUENCE [LARGE SCALE GENOMIC DNA]</scope>
    <source>
        <strain evidence="14 15">DSM 52655</strain>
    </source>
</reference>
<feature type="domain" description="Mur ligase central" evidence="13">
    <location>
        <begin position="112"/>
        <end position="299"/>
    </location>
</feature>
<comment type="similarity">
    <text evidence="10">Belongs to the MurCDEF family. MurF subfamily.</text>
</comment>
<comment type="subcellular location">
    <subcellularLocation>
        <location evidence="10 11">Cytoplasm</location>
    </subcellularLocation>
</comment>